<dbReference type="PANTHER" id="PTHR30290">
    <property type="entry name" value="PERIPLASMIC BINDING COMPONENT OF ABC TRANSPORTER"/>
    <property type="match status" value="1"/>
</dbReference>
<dbReference type="GO" id="GO:0043190">
    <property type="term" value="C:ATP-binding cassette (ABC) transporter complex"/>
    <property type="evidence" value="ECO:0007669"/>
    <property type="project" value="InterPro"/>
</dbReference>
<dbReference type="AlphaFoldDB" id="A0A0D6MKP9"/>
<evidence type="ECO:0000256" key="2">
    <source>
        <dbReference type="ARBA" id="ARBA00005695"/>
    </source>
</evidence>
<protein>
    <submittedName>
        <fullName evidence="6">Family 5 extracellular solute-binding protein</fullName>
    </submittedName>
</protein>
<evidence type="ECO:0000256" key="3">
    <source>
        <dbReference type="ARBA" id="ARBA00022448"/>
    </source>
</evidence>
<dbReference type="PANTHER" id="PTHR30290:SF9">
    <property type="entry name" value="OLIGOPEPTIDE-BINDING PROTEIN APPA"/>
    <property type="match status" value="1"/>
</dbReference>
<dbReference type="InterPro" id="IPR000914">
    <property type="entry name" value="SBP_5_dom"/>
</dbReference>
<evidence type="ECO:0000256" key="1">
    <source>
        <dbReference type="ARBA" id="ARBA00004418"/>
    </source>
</evidence>
<dbReference type="Pfam" id="PF00496">
    <property type="entry name" value="SBP_bac_5"/>
    <property type="match status" value="1"/>
</dbReference>
<accession>A0A0D6MKP9</accession>
<name>A0A0D6MKP9_9PROT</name>
<dbReference type="Gene3D" id="3.40.190.10">
    <property type="entry name" value="Periplasmic binding protein-like II"/>
    <property type="match status" value="1"/>
</dbReference>
<dbReference type="PIRSF" id="PIRSF002741">
    <property type="entry name" value="MppA"/>
    <property type="match status" value="1"/>
</dbReference>
<reference evidence="6 7" key="1">
    <citation type="submission" date="2012-10" db="EMBL/GenBank/DDBJ databases">
        <title>Genome sequencing of Tanticharoenia sakaeratensis NBRC 103193.</title>
        <authorList>
            <person name="Azuma Y."/>
            <person name="Hadano H."/>
            <person name="Hirakawa H."/>
            <person name="Matsushita K."/>
        </authorList>
    </citation>
    <scope>NUCLEOTIDE SEQUENCE [LARGE SCALE GENOMIC DNA]</scope>
    <source>
        <strain evidence="6 7">NBRC 103193</strain>
    </source>
</reference>
<dbReference type="EMBL" id="BALE01000015">
    <property type="protein sequence ID" value="GAN54030.1"/>
    <property type="molecule type" value="Genomic_DNA"/>
</dbReference>
<evidence type="ECO:0000313" key="6">
    <source>
        <dbReference type="EMBL" id="GAN54030.1"/>
    </source>
</evidence>
<dbReference type="GO" id="GO:0030288">
    <property type="term" value="C:outer membrane-bounded periplasmic space"/>
    <property type="evidence" value="ECO:0007669"/>
    <property type="project" value="UniProtKB-ARBA"/>
</dbReference>
<dbReference type="Gene3D" id="3.10.105.10">
    <property type="entry name" value="Dipeptide-binding Protein, Domain 3"/>
    <property type="match status" value="1"/>
</dbReference>
<dbReference type="Proteomes" id="UP000032679">
    <property type="component" value="Unassembled WGS sequence"/>
</dbReference>
<evidence type="ECO:0000313" key="7">
    <source>
        <dbReference type="Proteomes" id="UP000032679"/>
    </source>
</evidence>
<keyword evidence="4" id="KW-0732">Signal</keyword>
<dbReference type="STRING" id="1231623.Tasa_015_019"/>
<dbReference type="GO" id="GO:0015833">
    <property type="term" value="P:peptide transport"/>
    <property type="evidence" value="ECO:0007669"/>
    <property type="project" value="TreeGrafter"/>
</dbReference>
<dbReference type="SUPFAM" id="SSF53850">
    <property type="entry name" value="Periplasmic binding protein-like II"/>
    <property type="match status" value="1"/>
</dbReference>
<proteinExistence type="inferred from homology"/>
<gene>
    <name evidence="6" type="ORF">Tasa_015_019</name>
</gene>
<comment type="caution">
    <text evidence="6">The sequence shown here is derived from an EMBL/GenBank/DDBJ whole genome shotgun (WGS) entry which is preliminary data.</text>
</comment>
<comment type="subcellular location">
    <subcellularLocation>
        <location evidence="1">Periplasm</location>
    </subcellularLocation>
</comment>
<dbReference type="InterPro" id="IPR030678">
    <property type="entry name" value="Peptide/Ni-bd"/>
</dbReference>
<comment type="similarity">
    <text evidence="2">Belongs to the bacterial solute-binding protein 5 family.</text>
</comment>
<evidence type="ECO:0000256" key="4">
    <source>
        <dbReference type="ARBA" id="ARBA00022729"/>
    </source>
</evidence>
<organism evidence="6 7">
    <name type="scientific">Tanticharoenia sakaeratensis NBRC 103193</name>
    <dbReference type="NCBI Taxonomy" id="1231623"/>
    <lineage>
        <taxon>Bacteria</taxon>
        <taxon>Pseudomonadati</taxon>
        <taxon>Pseudomonadota</taxon>
        <taxon>Alphaproteobacteria</taxon>
        <taxon>Acetobacterales</taxon>
        <taxon>Acetobacteraceae</taxon>
        <taxon>Tanticharoenia</taxon>
    </lineage>
</organism>
<keyword evidence="7" id="KW-1185">Reference proteome</keyword>
<evidence type="ECO:0000259" key="5">
    <source>
        <dbReference type="Pfam" id="PF00496"/>
    </source>
</evidence>
<dbReference type="InterPro" id="IPR039424">
    <property type="entry name" value="SBP_5"/>
</dbReference>
<keyword evidence="3" id="KW-0813">Transport</keyword>
<feature type="domain" description="Solute-binding protein family 5" evidence="5">
    <location>
        <begin position="53"/>
        <end position="395"/>
    </location>
</feature>
<sequence>MKSAAAACAAGLTVMLAEPPRSMDPADQNATATHSILAPFYESLVQQDETGSIRPGLATRWSGSVDGRVWRFTLRPHVLFHDGAPCDPEAVAASLKRLIDPKAGLAGAGVFRGLIMDVAEDGQDVVITLARPYADILHLLAMTQAAVVSPIAARGGTLGRHADGTGPFRFGDWQDGDHVRALRFDRYWGAAPSLDWINWTWSPEPSVVNMALQTGDANVVMPISPVFADLYTPGRPASAEAVVYRAPGSALFWAALNTRLPPLNDPRVRRALSLSIDRRALVAGLLHGNGQPACFAITPETPGARGCGAAAGADIDQARTLLEQAGWHKGFSITAVVQEPEEPIAEALQAMWRSIGVRLVIRRQEAGVWVQSAFAPPDEKKRSETGVIISSWSAPFVADLQIRPLYAAASAAPAGANLGFYDNPIVDAEIEAAAGTLDPIGRAALYGTIQTRLADDAPMLPLYVQDDLFGVRRDIEGVTSLPDGEIVVTQAHRRPVR</sequence>
<dbReference type="GO" id="GO:1904680">
    <property type="term" value="F:peptide transmembrane transporter activity"/>
    <property type="evidence" value="ECO:0007669"/>
    <property type="project" value="TreeGrafter"/>
</dbReference>